<gene>
    <name evidence="3" type="ORF">GCM10007415_12490</name>
</gene>
<accession>A0A917HJ58</accession>
<dbReference type="Proteomes" id="UP000660862">
    <property type="component" value="Unassembled WGS sequence"/>
</dbReference>
<comment type="caution">
    <text evidence="3">The sequence shown here is derived from an EMBL/GenBank/DDBJ whole genome shotgun (WGS) entry which is preliminary data.</text>
</comment>
<dbReference type="PANTHER" id="PTHR46825:SF15">
    <property type="entry name" value="BETA-LACTAMASE-RELATED DOMAIN-CONTAINING PROTEIN"/>
    <property type="match status" value="1"/>
</dbReference>
<dbReference type="InterPro" id="IPR050491">
    <property type="entry name" value="AmpC-like"/>
</dbReference>
<dbReference type="PANTHER" id="PTHR46825">
    <property type="entry name" value="D-ALANYL-D-ALANINE-CARBOXYPEPTIDASE/ENDOPEPTIDASE AMPH"/>
    <property type="match status" value="1"/>
</dbReference>
<protein>
    <recommendedName>
        <fullName evidence="5">CubicO group peptidase, beta-lactamase class C family</fullName>
    </recommendedName>
</protein>
<dbReference type="SUPFAM" id="SSF56601">
    <property type="entry name" value="beta-lactamase/transpeptidase-like"/>
    <property type="match status" value="2"/>
</dbReference>
<dbReference type="EMBL" id="BMER01000001">
    <property type="protein sequence ID" value="GGG81356.1"/>
    <property type="molecule type" value="Genomic_DNA"/>
</dbReference>
<dbReference type="Gene3D" id="2.40.128.600">
    <property type="match status" value="1"/>
</dbReference>
<evidence type="ECO:0000313" key="4">
    <source>
        <dbReference type="Proteomes" id="UP000660862"/>
    </source>
</evidence>
<evidence type="ECO:0000259" key="1">
    <source>
        <dbReference type="Pfam" id="PF00144"/>
    </source>
</evidence>
<evidence type="ECO:0008006" key="5">
    <source>
        <dbReference type="Google" id="ProtNLM"/>
    </source>
</evidence>
<name>A0A917HJ58_9SPHI</name>
<dbReference type="InterPro" id="IPR045155">
    <property type="entry name" value="Beta-lactam_cat"/>
</dbReference>
<organism evidence="3 4">
    <name type="scientific">Parapedobacter pyrenivorans</name>
    <dbReference type="NCBI Taxonomy" id="1305674"/>
    <lineage>
        <taxon>Bacteria</taxon>
        <taxon>Pseudomonadati</taxon>
        <taxon>Bacteroidota</taxon>
        <taxon>Sphingobacteriia</taxon>
        <taxon>Sphingobacteriales</taxon>
        <taxon>Sphingobacteriaceae</taxon>
        <taxon>Parapedobacter</taxon>
    </lineage>
</organism>
<evidence type="ECO:0000313" key="3">
    <source>
        <dbReference type="EMBL" id="GGG81356.1"/>
    </source>
</evidence>
<reference evidence="3" key="2">
    <citation type="submission" date="2020-09" db="EMBL/GenBank/DDBJ databases">
        <authorList>
            <person name="Sun Q."/>
            <person name="Zhou Y."/>
        </authorList>
    </citation>
    <scope>NUCLEOTIDE SEQUENCE</scope>
    <source>
        <strain evidence="3">CGMCC 1.12195</strain>
    </source>
</reference>
<dbReference type="Pfam" id="PF13354">
    <property type="entry name" value="Beta-lactamase2"/>
    <property type="match status" value="1"/>
</dbReference>
<keyword evidence="4" id="KW-1185">Reference proteome</keyword>
<dbReference type="GO" id="GO:0008800">
    <property type="term" value="F:beta-lactamase activity"/>
    <property type="evidence" value="ECO:0007669"/>
    <property type="project" value="InterPro"/>
</dbReference>
<dbReference type="InterPro" id="IPR012338">
    <property type="entry name" value="Beta-lactam/transpept-like"/>
</dbReference>
<proteinExistence type="predicted"/>
<sequence length="823" mass="91461">MGLGLIAAGIQTDITRLIDMMKTGKIVFYALWALSITGISKAQEQSLPPGLDEYVGAVIHAFDVPGISIGIVKDGKVVLAKGYGVKKLGTPDLVDENTLFNIASNSKAFTATALAMLVEEGKLDWEDPVIKYLPYFQLSDDYVTAHLTVRDLLVHHSGLPAYANDFLLFPPSTYSRKELLKKLKNVPLRHDFRSVYAYDNILYVAAGEVVEAVSGMPWEDFVKTRIFNRVGMKNTISRYSTLKDQPNVAYAHARRDGKLEVRERYFETNIGDNGNPAGGIASSAADMSRWLITQLDSGRTPDGFRIFRPSATEQLWKIVREMPISKEPEWLKPNQKNFYGYALGFRAYDYRGVKVVGHGGLLTGFVSQIAMVPEQNLGVVVLTNQLSSGAYWSIINHVLDYYLGNEPFDWIAGYKKELDSSLARQDSSRAKHKPAIPDPTLKRSLSLADYAGAYRDQLLGRGVVSVVGDTTLRIDFIKSPQYSGLLRYFHGDLFRLIYDNTDRGKGPFLTFVFNADKSIQEGRFVAEKAGEGSDWSDVVLRPEKSAILDTAELRKRIGKTLAEHPDGRFAYALLDLQSGDQLLYNEQETFHAASTMKTPVMIEVFKQAAAGKFSMTDSLTVYNEFKSIVDNSKFSLPANTDSEGDLYGRIGSKMTWHDMVFRMITESSNLATNILIDQVGAKNVMKTMRAMGAHEIQVLRGVEDSKAFERGMNNTTTAYDLMLIFKHLAEGTAVNRVSSKAMVKILKAQQFNDGIPGQLPKDVVVAHKTGAIAGIYHDCGIVYLPNGRAYALVLLSGNMEERVARETVATVSRLVYDYISEIE</sequence>
<dbReference type="InterPro" id="IPR001466">
    <property type="entry name" value="Beta-lactam-related"/>
</dbReference>
<dbReference type="Gene3D" id="3.40.710.10">
    <property type="entry name" value="DD-peptidase/beta-lactamase superfamily"/>
    <property type="match status" value="2"/>
</dbReference>
<feature type="domain" description="Beta-lactamase class A catalytic" evidence="2">
    <location>
        <begin position="573"/>
        <end position="795"/>
    </location>
</feature>
<dbReference type="Pfam" id="PF00144">
    <property type="entry name" value="Beta-lactamase"/>
    <property type="match status" value="1"/>
</dbReference>
<feature type="domain" description="Beta-lactamase-related" evidence="1">
    <location>
        <begin position="63"/>
        <end position="389"/>
    </location>
</feature>
<reference evidence="3" key="1">
    <citation type="journal article" date="2014" name="Int. J. Syst. Evol. Microbiol.">
        <title>Complete genome sequence of Corynebacterium casei LMG S-19264T (=DSM 44701T), isolated from a smear-ripened cheese.</title>
        <authorList>
            <consortium name="US DOE Joint Genome Institute (JGI-PGF)"/>
            <person name="Walter F."/>
            <person name="Albersmeier A."/>
            <person name="Kalinowski J."/>
            <person name="Ruckert C."/>
        </authorList>
    </citation>
    <scope>NUCLEOTIDE SEQUENCE</scope>
    <source>
        <strain evidence="3">CGMCC 1.12195</strain>
    </source>
</reference>
<evidence type="ECO:0000259" key="2">
    <source>
        <dbReference type="Pfam" id="PF13354"/>
    </source>
</evidence>
<dbReference type="GO" id="GO:0030655">
    <property type="term" value="P:beta-lactam antibiotic catabolic process"/>
    <property type="evidence" value="ECO:0007669"/>
    <property type="project" value="InterPro"/>
</dbReference>
<dbReference type="AlphaFoldDB" id="A0A917HJ58"/>